<evidence type="ECO:0000256" key="2">
    <source>
        <dbReference type="ARBA" id="ARBA00022448"/>
    </source>
</evidence>
<comment type="subcellular location">
    <subcellularLocation>
        <location evidence="1">Cell membrane</location>
        <topology evidence="1">Multi-pass membrane protein</topology>
    </subcellularLocation>
</comment>
<dbReference type="Gene3D" id="1.20.1250.20">
    <property type="entry name" value="MFS general substrate transporter like domains"/>
    <property type="match status" value="1"/>
</dbReference>
<evidence type="ECO:0000256" key="4">
    <source>
        <dbReference type="ARBA" id="ARBA00022692"/>
    </source>
</evidence>
<proteinExistence type="predicted"/>
<feature type="transmembrane region" description="Helical" evidence="8">
    <location>
        <begin position="268"/>
        <end position="299"/>
    </location>
</feature>
<keyword evidence="5 8" id="KW-1133">Transmembrane helix</keyword>
<dbReference type="InterPro" id="IPR050171">
    <property type="entry name" value="MFS_Transporters"/>
</dbReference>
<dbReference type="InterPro" id="IPR020846">
    <property type="entry name" value="MFS_dom"/>
</dbReference>
<dbReference type="PANTHER" id="PTHR23517">
    <property type="entry name" value="RESISTANCE PROTEIN MDTM, PUTATIVE-RELATED-RELATED"/>
    <property type="match status" value="1"/>
</dbReference>
<keyword evidence="3" id="KW-1003">Cell membrane</keyword>
<feature type="domain" description="Major facilitator superfamily (MFS) profile" evidence="9">
    <location>
        <begin position="39"/>
        <end position="461"/>
    </location>
</feature>
<gene>
    <name evidence="10" type="ORF">AB1Y20_011719</name>
</gene>
<feature type="transmembrane region" description="Helical" evidence="8">
    <location>
        <begin position="194"/>
        <end position="216"/>
    </location>
</feature>
<comment type="caution">
    <text evidence="10">The sequence shown here is derived from an EMBL/GenBank/DDBJ whole genome shotgun (WGS) entry which is preliminary data.</text>
</comment>
<feature type="transmembrane region" description="Helical" evidence="8">
    <location>
        <begin position="335"/>
        <end position="354"/>
    </location>
</feature>
<organism evidence="10 11">
    <name type="scientific">Prymnesium parvum</name>
    <name type="common">Toxic golden alga</name>
    <dbReference type="NCBI Taxonomy" id="97485"/>
    <lineage>
        <taxon>Eukaryota</taxon>
        <taxon>Haptista</taxon>
        <taxon>Haptophyta</taxon>
        <taxon>Prymnesiophyceae</taxon>
        <taxon>Prymnesiales</taxon>
        <taxon>Prymnesiaceae</taxon>
        <taxon>Prymnesium</taxon>
    </lineage>
</organism>
<reference evidence="10 11" key="1">
    <citation type="journal article" date="2024" name="Science">
        <title>Giant polyketide synthase enzymes in the biosynthesis of giant marine polyether toxins.</title>
        <authorList>
            <person name="Fallon T.R."/>
            <person name="Shende V.V."/>
            <person name="Wierzbicki I.H."/>
            <person name="Pendleton A.L."/>
            <person name="Watervoot N.F."/>
            <person name="Auber R.P."/>
            <person name="Gonzalez D.J."/>
            <person name="Wisecaver J.H."/>
            <person name="Moore B.S."/>
        </authorList>
    </citation>
    <scope>NUCLEOTIDE SEQUENCE [LARGE SCALE GENOMIC DNA]</scope>
    <source>
        <strain evidence="10 11">12B1</strain>
    </source>
</reference>
<protein>
    <recommendedName>
        <fullName evidence="9">Major facilitator superfamily (MFS) profile domain-containing protein</fullName>
    </recommendedName>
</protein>
<feature type="transmembrane region" description="Helical" evidence="8">
    <location>
        <begin position="109"/>
        <end position="131"/>
    </location>
</feature>
<sequence length="522" mass="54455">MAPQPATSPEHDPTAQGRSSTLPERPCGPSACRGLKSWSSGSAIVSTFADYFGLALMTPLLPYKLADLGFDETELPLWNGVISTAQFAAIVLGNLFWGRVSDRIGSQRSLLYAMVGDAVFFGLTAVAPFGLEGSGCEPSGSGEHGQGVQACGRTEGAIALAAVRAGAGFCTPLVSALVFIFDRADSTKTVAKQMGHYSSAVLAGYIVGGVLVGALYDSLGWAWLNVGSAGVAGAAAVYVAHLSAPAIRKGPKLQNSKGVRRALLSVDFVTHATTAILVGFCMTSMTFTYVIILAEIFLWDARSTGLANLFVVCNLLPINMFGLPVAVKHFAVHRIITMSGIAMCIMYALLAIWASTLSKSEGSEGKLGKQMPLFVGHSLLFVTIVFMQAVNLSRSNLIASKYAPEARGAITSAGRTCFAIGQALGPIVSGILFTQGAVLPYLAGLLLAVLNLSMFLLTGTPVCHDPSMEPVVATSVTAVSAPVPILPVRSSTCKADEKVSSGQPAETTPYIGSYDSLEISSL</sequence>
<dbReference type="InterPro" id="IPR036259">
    <property type="entry name" value="MFS_trans_sf"/>
</dbReference>
<evidence type="ECO:0000256" key="1">
    <source>
        <dbReference type="ARBA" id="ARBA00004651"/>
    </source>
</evidence>
<feature type="region of interest" description="Disordered" evidence="7">
    <location>
        <begin position="1"/>
        <end position="28"/>
    </location>
</feature>
<evidence type="ECO:0000259" key="9">
    <source>
        <dbReference type="PROSITE" id="PS50850"/>
    </source>
</evidence>
<keyword evidence="6 8" id="KW-0472">Membrane</keyword>
<evidence type="ECO:0000256" key="7">
    <source>
        <dbReference type="SAM" id="MobiDB-lite"/>
    </source>
</evidence>
<keyword evidence="4 8" id="KW-0812">Transmembrane</keyword>
<dbReference type="SUPFAM" id="SSF103473">
    <property type="entry name" value="MFS general substrate transporter"/>
    <property type="match status" value="1"/>
</dbReference>
<evidence type="ECO:0000256" key="8">
    <source>
        <dbReference type="SAM" id="Phobius"/>
    </source>
</evidence>
<keyword evidence="11" id="KW-1185">Reference proteome</keyword>
<dbReference type="Proteomes" id="UP001515480">
    <property type="component" value="Unassembled WGS sequence"/>
</dbReference>
<feature type="transmembrane region" description="Helical" evidence="8">
    <location>
        <begin position="157"/>
        <end position="182"/>
    </location>
</feature>
<dbReference type="GO" id="GO:0005886">
    <property type="term" value="C:plasma membrane"/>
    <property type="evidence" value="ECO:0007669"/>
    <property type="project" value="UniProtKB-SubCell"/>
</dbReference>
<dbReference type="PROSITE" id="PS50850">
    <property type="entry name" value="MFS"/>
    <property type="match status" value="1"/>
</dbReference>
<dbReference type="GO" id="GO:0022857">
    <property type="term" value="F:transmembrane transporter activity"/>
    <property type="evidence" value="ECO:0007669"/>
    <property type="project" value="InterPro"/>
</dbReference>
<accession>A0AB34IJW1</accession>
<keyword evidence="2" id="KW-0813">Transport</keyword>
<evidence type="ECO:0000256" key="5">
    <source>
        <dbReference type="ARBA" id="ARBA00022989"/>
    </source>
</evidence>
<dbReference type="InterPro" id="IPR011701">
    <property type="entry name" value="MFS"/>
</dbReference>
<feature type="transmembrane region" description="Helical" evidence="8">
    <location>
        <begin position="43"/>
        <end position="63"/>
    </location>
</feature>
<name>A0AB34IJW1_PRYPA</name>
<evidence type="ECO:0000313" key="10">
    <source>
        <dbReference type="EMBL" id="KAL1499516.1"/>
    </source>
</evidence>
<dbReference type="EMBL" id="JBGBPQ010000025">
    <property type="protein sequence ID" value="KAL1499516.1"/>
    <property type="molecule type" value="Genomic_DNA"/>
</dbReference>
<feature type="transmembrane region" description="Helical" evidence="8">
    <location>
        <begin position="305"/>
        <end position="323"/>
    </location>
</feature>
<evidence type="ECO:0000256" key="3">
    <source>
        <dbReference type="ARBA" id="ARBA00022475"/>
    </source>
</evidence>
<dbReference type="AlphaFoldDB" id="A0AB34IJW1"/>
<feature type="transmembrane region" description="Helical" evidence="8">
    <location>
        <begin position="374"/>
        <end position="392"/>
    </location>
</feature>
<feature type="transmembrane region" description="Helical" evidence="8">
    <location>
        <begin position="75"/>
        <end position="97"/>
    </location>
</feature>
<evidence type="ECO:0000313" key="11">
    <source>
        <dbReference type="Proteomes" id="UP001515480"/>
    </source>
</evidence>
<dbReference type="Pfam" id="PF07690">
    <property type="entry name" value="MFS_1"/>
    <property type="match status" value="1"/>
</dbReference>
<evidence type="ECO:0000256" key="6">
    <source>
        <dbReference type="ARBA" id="ARBA00023136"/>
    </source>
</evidence>
<feature type="transmembrane region" description="Helical" evidence="8">
    <location>
        <begin position="222"/>
        <end position="247"/>
    </location>
</feature>